<dbReference type="PANTHER" id="PTHR22926">
    <property type="entry name" value="PHOSPHO-N-ACETYLMURAMOYL-PENTAPEPTIDE-TRANSFERASE"/>
    <property type="match status" value="1"/>
</dbReference>
<dbReference type="Pfam" id="PF00953">
    <property type="entry name" value="Glycos_transf_4"/>
    <property type="match status" value="1"/>
</dbReference>
<organism evidence="9 10">
    <name type="scientific">Adhaeribacter aerolatus</name>
    <dbReference type="NCBI Taxonomy" id="670289"/>
    <lineage>
        <taxon>Bacteria</taxon>
        <taxon>Pseudomonadati</taxon>
        <taxon>Bacteroidota</taxon>
        <taxon>Cytophagia</taxon>
        <taxon>Cytophagales</taxon>
        <taxon>Hymenobacteraceae</taxon>
        <taxon>Adhaeribacter</taxon>
    </lineage>
</organism>
<feature type="transmembrane region" description="Helical" evidence="8">
    <location>
        <begin position="160"/>
        <end position="178"/>
    </location>
</feature>
<dbReference type="GO" id="GO:0016780">
    <property type="term" value="F:phosphotransferase activity, for other substituted phosphate groups"/>
    <property type="evidence" value="ECO:0007669"/>
    <property type="project" value="InterPro"/>
</dbReference>
<comment type="cofactor">
    <cofactor evidence="7">
        <name>Mg(2+)</name>
        <dbReference type="ChEBI" id="CHEBI:18420"/>
    </cofactor>
</comment>
<dbReference type="GO" id="GO:0046872">
    <property type="term" value="F:metal ion binding"/>
    <property type="evidence" value="ECO:0007669"/>
    <property type="project" value="UniProtKB-KW"/>
</dbReference>
<dbReference type="InterPro" id="IPR000715">
    <property type="entry name" value="Glycosyl_transferase_4"/>
</dbReference>
<accession>A0A512B5F9</accession>
<comment type="caution">
    <text evidence="9">The sequence shown here is derived from an EMBL/GenBank/DDBJ whole genome shotgun (WGS) entry which is preliminary data.</text>
</comment>
<feature type="transmembrane region" description="Helical" evidence="8">
    <location>
        <begin position="6"/>
        <end position="26"/>
    </location>
</feature>
<dbReference type="InterPro" id="IPR018480">
    <property type="entry name" value="PNAcMuramoyl-5peptid_Trfase_CS"/>
</dbReference>
<evidence type="ECO:0000313" key="9">
    <source>
        <dbReference type="EMBL" id="GEO07205.1"/>
    </source>
</evidence>
<feature type="transmembrane region" description="Helical" evidence="8">
    <location>
        <begin position="242"/>
        <end position="266"/>
    </location>
</feature>
<keyword evidence="2" id="KW-1003">Cell membrane</keyword>
<evidence type="ECO:0000256" key="1">
    <source>
        <dbReference type="ARBA" id="ARBA00004651"/>
    </source>
</evidence>
<dbReference type="GO" id="GO:0009103">
    <property type="term" value="P:lipopolysaccharide biosynthetic process"/>
    <property type="evidence" value="ECO:0007669"/>
    <property type="project" value="TreeGrafter"/>
</dbReference>
<feature type="transmembrane region" description="Helical" evidence="8">
    <location>
        <begin position="72"/>
        <end position="89"/>
    </location>
</feature>
<feature type="transmembrane region" description="Helical" evidence="8">
    <location>
        <begin position="286"/>
        <end position="310"/>
    </location>
</feature>
<dbReference type="AlphaFoldDB" id="A0A512B5F9"/>
<keyword evidence="10" id="KW-1185">Reference proteome</keyword>
<evidence type="ECO:0000256" key="8">
    <source>
        <dbReference type="SAM" id="Phobius"/>
    </source>
</evidence>
<sequence>MFEILTSFISAFLITYFVIPAVIRIAHTRKLYDEPDERKHHKNMIPALGGVAIFSGTFFSVLFWADALPAEAMRWFILSMVVIFMVGIQDDIVAIRPLKKLAGELVAAGIIIYYGDIRIFNMQGLLGFYELPYILSFGLTLFVFVVIINAFNLIDGIDGLAGGIGIISALAFGSFFWYSGQLGWAAVAFALVGALLAFIRFNFAPARIFMGDCGSLFTGFLLAVFCVKFLDTPILLDAPTGLFLPTPVVALAILIVPLIDTLRVFIVRVINGKSPFHADRNHIHHLLLNLGLGHKSAAITLYSFNIFFIFGTLTFVHLSLNYLFLIVVFLSYALSCVPQVLLHLNKQEMKKRSILNT</sequence>
<dbReference type="RefSeq" id="WP_146904895.1">
    <property type="nucleotide sequence ID" value="NZ_BJYS01000054.1"/>
</dbReference>
<dbReference type="CDD" id="cd06853">
    <property type="entry name" value="GT_WecA_like"/>
    <property type="match status" value="1"/>
</dbReference>
<name>A0A512B5F9_9BACT</name>
<dbReference type="Proteomes" id="UP000321532">
    <property type="component" value="Unassembled WGS sequence"/>
</dbReference>
<evidence type="ECO:0000256" key="6">
    <source>
        <dbReference type="ARBA" id="ARBA00023136"/>
    </source>
</evidence>
<evidence type="ECO:0000313" key="10">
    <source>
        <dbReference type="Proteomes" id="UP000321532"/>
    </source>
</evidence>
<protein>
    <submittedName>
        <fullName evidence="9">Undecaprenyl-phosphate alpha-N-acetylglucosaminyl 1-phosphate transferase</fullName>
    </submittedName>
</protein>
<dbReference type="GO" id="GO:0044038">
    <property type="term" value="P:cell wall macromolecule biosynthetic process"/>
    <property type="evidence" value="ECO:0007669"/>
    <property type="project" value="TreeGrafter"/>
</dbReference>
<evidence type="ECO:0000256" key="4">
    <source>
        <dbReference type="ARBA" id="ARBA00022692"/>
    </source>
</evidence>
<feature type="binding site" evidence="7">
    <location>
        <position position="212"/>
    </location>
    <ligand>
        <name>Mg(2+)</name>
        <dbReference type="ChEBI" id="CHEBI:18420"/>
    </ligand>
</feature>
<feature type="transmembrane region" description="Helical" evidence="8">
    <location>
        <begin position="322"/>
        <end position="342"/>
    </location>
</feature>
<gene>
    <name evidence="9" type="ORF">AAE02nite_48690</name>
</gene>
<feature type="transmembrane region" description="Helical" evidence="8">
    <location>
        <begin position="133"/>
        <end position="153"/>
    </location>
</feature>
<feature type="transmembrane region" description="Helical" evidence="8">
    <location>
        <begin position="47"/>
        <end position="66"/>
    </location>
</feature>
<evidence type="ECO:0000256" key="5">
    <source>
        <dbReference type="ARBA" id="ARBA00022989"/>
    </source>
</evidence>
<keyword evidence="6 8" id="KW-0472">Membrane</keyword>
<evidence type="ECO:0000256" key="7">
    <source>
        <dbReference type="PIRSR" id="PIRSR600715-1"/>
    </source>
</evidence>
<dbReference type="PANTHER" id="PTHR22926:SF3">
    <property type="entry name" value="UNDECAPRENYL-PHOSPHATE ALPHA-N-ACETYLGLUCOSAMINYL 1-PHOSPHATE TRANSFERASE"/>
    <property type="match status" value="1"/>
</dbReference>
<keyword evidence="7" id="KW-0479">Metal-binding</keyword>
<feature type="binding site" evidence="7">
    <location>
        <position position="152"/>
    </location>
    <ligand>
        <name>Mg(2+)</name>
        <dbReference type="ChEBI" id="CHEBI:18420"/>
    </ligand>
</feature>
<feature type="transmembrane region" description="Helical" evidence="8">
    <location>
        <begin position="208"/>
        <end position="230"/>
    </location>
</feature>
<dbReference type="GO" id="GO:0005886">
    <property type="term" value="C:plasma membrane"/>
    <property type="evidence" value="ECO:0007669"/>
    <property type="project" value="UniProtKB-SubCell"/>
</dbReference>
<dbReference type="OrthoDB" id="9783652at2"/>
<reference evidence="9 10" key="1">
    <citation type="submission" date="2019-07" db="EMBL/GenBank/DDBJ databases">
        <title>Whole genome shotgun sequence of Adhaeribacter aerolatus NBRC 106133.</title>
        <authorList>
            <person name="Hosoyama A."/>
            <person name="Uohara A."/>
            <person name="Ohji S."/>
            <person name="Ichikawa N."/>
        </authorList>
    </citation>
    <scope>NUCLEOTIDE SEQUENCE [LARGE SCALE GENOMIC DNA]</scope>
    <source>
        <strain evidence="9 10">NBRC 106133</strain>
    </source>
</reference>
<feature type="transmembrane region" description="Helical" evidence="8">
    <location>
        <begin position="184"/>
        <end position="201"/>
    </location>
</feature>
<keyword evidence="5 8" id="KW-1133">Transmembrane helix</keyword>
<evidence type="ECO:0000256" key="3">
    <source>
        <dbReference type="ARBA" id="ARBA00022679"/>
    </source>
</evidence>
<dbReference type="GO" id="GO:0071555">
    <property type="term" value="P:cell wall organization"/>
    <property type="evidence" value="ECO:0007669"/>
    <property type="project" value="TreeGrafter"/>
</dbReference>
<feature type="transmembrane region" description="Helical" evidence="8">
    <location>
        <begin position="101"/>
        <end position="121"/>
    </location>
</feature>
<comment type="subcellular location">
    <subcellularLocation>
        <location evidence="1">Cell membrane</location>
        <topology evidence="1">Multi-pass membrane protein</topology>
    </subcellularLocation>
</comment>
<proteinExistence type="predicted"/>
<evidence type="ECO:0000256" key="2">
    <source>
        <dbReference type="ARBA" id="ARBA00022475"/>
    </source>
</evidence>
<keyword evidence="4 8" id="KW-0812">Transmembrane</keyword>
<keyword evidence="7" id="KW-0460">Magnesium</keyword>
<dbReference type="EMBL" id="BJYS01000054">
    <property type="protein sequence ID" value="GEO07205.1"/>
    <property type="molecule type" value="Genomic_DNA"/>
</dbReference>
<dbReference type="PROSITE" id="PS01348">
    <property type="entry name" value="MRAY_2"/>
    <property type="match status" value="1"/>
</dbReference>
<keyword evidence="3 9" id="KW-0808">Transferase</keyword>